<gene>
    <name evidence="2" type="ORF">g.9091</name>
</gene>
<organism evidence="2">
    <name type="scientific">Clastoptera arizonana</name>
    <name type="common">Arizona spittle bug</name>
    <dbReference type="NCBI Taxonomy" id="38151"/>
    <lineage>
        <taxon>Eukaryota</taxon>
        <taxon>Metazoa</taxon>
        <taxon>Ecdysozoa</taxon>
        <taxon>Arthropoda</taxon>
        <taxon>Hexapoda</taxon>
        <taxon>Insecta</taxon>
        <taxon>Pterygota</taxon>
        <taxon>Neoptera</taxon>
        <taxon>Paraneoptera</taxon>
        <taxon>Hemiptera</taxon>
        <taxon>Auchenorrhyncha</taxon>
        <taxon>Cercopoidea</taxon>
        <taxon>Clastopteridae</taxon>
        <taxon>Clastoptera</taxon>
    </lineage>
</organism>
<protein>
    <submittedName>
        <fullName evidence="2">Uncharacterized protein</fullName>
    </submittedName>
</protein>
<reference evidence="2" key="1">
    <citation type="submission" date="2015-12" db="EMBL/GenBank/DDBJ databases">
        <title>De novo transcriptome assembly of four potential Pierce s Disease insect vectors from Arizona vineyards.</title>
        <authorList>
            <person name="Tassone E.E."/>
        </authorList>
    </citation>
    <scope>NUCLEOTIDE SEQUENCE</scope>
</reference>
<dbReference type="AlphaFoldDB" id="A0A1B6D7F5"/>
<feature type="signal peptide" evidence="1">
    <location>
        <begin position="1"/>
        <end position="19"/>
    </location>
</feature>
<accession>A0A1B6D7F5</accession>
<proteinExistence type="predicted"/>
<evidence type="ECO:0000313" key="2">
    <source>
        <dbReference type="EMBL" id="JAS21617.1"/>
    </source>
</evidence>
<sequence length="124" mass="14478">MDKWQVVLALLALAVVVHSKDLMRKSIVFDKKTPGVFYCPQHKPTGFDKMIVRARPLSKLCEFEGKPLPEDYKSDCYHDVDESDYACKEKTRIMVRLHPPGSDDVKISQKWIKAYDKYSKKKHY</sequence>
<name>A0A1B6D7F5_9HEMI</name>
<dbReference type="EMBL" id="GEDC01015681">
    <property type="protein sequence ID" value="JAS21617.1"/>
    <property type="molecule type" value="Transcribed_RNA"/>
</dbReference>
<keyword evidence="1" id="KW-0732">Signal</keyword>
<feature type="chain" id="PRO_5008581012" evidence="1">
    <location>
        <begin position="20"/>
        <end position="124"/>
    </location>
</feature>
<evidence type="ECO:0000256" key="1">
    <source>
        <dbReference type="SAM" id="SignalP"/>
    </source>
</evidence>